<evidence type="ECO:0000256" key="2">
    <source>
        <dbReference type="ARBA" id="ARBA00010136"/>
    </source>
</evidence>
<keyword evidence="12" id="KW-1185">Reference proteome</keyword>
<dbReference type="PANTHER" id="PTHR11533:SF299">
    <property type="entry name" value="AMINOPEPTIDASE"/>
    <property type="match status" value="1"/>
</dbReference>
<dbReference type="Pfam" id="PF01433">
    <property type="entry name" value="Peptidase_M1"/>
    <property type="match status" value="2"/>
</dbReference>
<feature type="domain" description="Peptidase M1 membrane alanine aminopeptidase" evidence="9">
    <location>
        <begin position="341"/>
        <end position="574"/>
    </location>
</feature>
<evidence type="ECO:0000256" key="8">
    <source>
        <dbReference type="SAM" id="Coils"/>
    </source>
</evidence>
<evidence type="ECO:0000256" key="4">
    <source>
        <dbReference type="ARBA" id="ARBA00022723"/>
    </source>
</evidence>
<sequence length="2084" mass="237835">MRSIFALLGLATACSKDSGSLFGWTVDDLEVEVDNLKTRADSSENDIAALRSTVDSLTKRIEGIEGSLACPAGSTLDTCKCSAGSISLPWVNNGGCVDESAYVCQQEKKNYNNWRLPRTADGKAVTQPSHYNVKLHLPGLYEEDKIDGAFHFSGETEPYVKPKVSRVILTVGGVDVPVTFNLNAEYQYLTVYLDHKITAGSEVSAIVHYENEIPTGTKGLYLSHYTNPAGQKRYLLATQYESTAARMTFPCFDEPDLKATFDFEISYMYKEYTAIFNMDPAGPPTQVGDRYTVKYQRTMKLPTYLLAMLISDFNLESSGVSADGVKVRILGRPEWANETKWALEDTLAVVDGLSEKFGYKYCDSFPGSAGANGNCKSDQASIPQFGAGAMENWGLITYREYYMHIDQARDPFRRKYYSTSIIGHELIHQWFGNLVTCPWWDEIYINEAFGSIGGYLGLIYSKSHEKINYQWEDEYLIDEGYRGMYTDGTALSRPMVNNVNNGELKVETPQECSNQFDNIAYPKSGSVMLMIRAVLGDDLWTEGLRNYLQMMKFDVSTGDNLLTFWDGVVNDQVKAEKLGGMTPSEAFEPFFKQMGLPALKINEFYDELGNLKISVSSSRYLNTKHNKLHPSSSFKYIWNVPVVFRENGVDTFHWIKAGETNQVYEFDISENTVIDPESNIWMRINFNQQYIDRVTNLTGKRQARSISKMIRDHMTFLTEETRDEYDVDLEKVLSLLALIDPTEEVSDKKIRWGQWAELSQLMNSKVWNVFIAYLSNVDAGTVEEDLYKTFTGHIQSLVSFWKTDGLYPDVQLNDPAEDKWYGDWSRLNQFLLPLARRFDSAAFAVDAIDYIRPVVSGSNDFMELSPDSRADSFYAAVQAGNQDTIQFALNKINEAVDNGMDINYIRLCRSTDSASSVSVGLYTGDCRENVYFIALSFSKDITTVADIASKLPKDLVGYYYINVAARDDMAVSVTRHIQSQSAMDIEKNWVSGQFTSFVETSCNYFSTMEHRQLLREWSNKAWNAEFRSSLSASLTICQNTITANEELMDLHYESFTRFYCKMDTLSCGEDLVGSPSSYNSWYLPKNSMGESHYKPTQYYVDLNIRNLTDGAQEEGNFYYDGTSQVEFTSSVALDSIHIHVDKEELMKITGYVVRANGKVVPVRKTDHNSNRFLFSFYLDATIPAETPISLIMNYNVQLTPATEGLYLSNYEDKNTGETLYLLATQFESTHARECFPCFDEPQLKAQFKFSIEFDLGKRQDYTAIYNMDVENSVALPNNRRRNYYFNSMPMPTYLIAILVSPFNTESKGISPGINAGVRILGRPEWKDDTTYALNEAKSIVDNFSNYFDWDYCHAFKENPQNDALGELICKTDQTGIPQFRSGAMENWGLITYREYYLHYNPQRDNNLVRRTVTRIVGHELIHQWFGNLITCKWWDEIYINEAWGSIGGYLGLQQAESNANVEYEWEDEYLTTQGYTGFTYDGRNTSRPMVNNANNGLLKVETPNEISIQFDSIAYNKAGSVMMMIREVIGQDKWQKGLRKYLKDNQYTNPTWREQLLAWDQVVPDFKTNAIYGENDINKPENITEAFKPYFLQMGYPLLKIEKNTGNKYTIKHSRFMSNEGDLSKPDSDFGYQWNVPVIYTNSAGGDRKIQWIKTACKETITTLTLFENAIIDPNANTWLRIKFSDAILSDYAKNDQVNKRQAAKIAQDAYQMAVSPRYNGVVKYADVMQATKLFAKFPAEKQNWIVYREMTYLNTFASRLVAATMDEDSTTGQAEFAEAFRSYMFDLANNNAIHDPLDDYNVNAERCYPDEDEGHARDESKARMAPYVTQTQLYYAPTSETFFDQAERLANKLVNGALPFLEQSADTRPDTFIGAVIKEESAFINDPVDAPVINHFVNELQSQTNTDFKCSSTQLSYPLYSTQKNLNCELHRYWNALLSIRTRNGYYKLYKMLPVELQPVYTVDAAANKYLYRFIVDSFATKKTTQEVKDYLQTPGRLNSLISNSCSYMTIQSDYDLQNSWSDELLDWTDDSGVNIRETRDNCLLNILSRASSFEQDYISVREWLRAETSATWGTDTIQFAKP</sequence>
<evidence type="ECO:0000256" key="6">
    <source>
        <dbReference type="ARBA" id="ARBA00022833"/>
    </source>
</evidence>
<evidence type="ECO:0000313" key="12">
    <source>
        <dbReference type="Proteomes" id="UP001158576"/>
    </source>
</evidence>
<evidence type="ECO:0000259" key="10">
    <source>
        <dbReference type="Pfam" id="PF17900"/>
    </source>
</evidence>
<dbReference type="SUPFAM" id="SSF55486">
    <property type="entry name" value="Metalloproteases ('zincins'), catalytic domain"/>
    <property type="match status" value="2"/>
</dbReference>
<protein>
    <submittedName>
        <fullName evidence="11">Oidioi.mRNA.OKI2018_I69.PAR.g12312.t1.cds</fullName>
    </submittedName>
</protein>
<dbReference type="Gene3D" id="1.10.390.10">
    <property type="entry name" value="Neutral Protease Domain 2"/>
    <property type="match status" value="2"/>
</dbReference>
<keyword evidence="7" id="KW-0482">Metalloprotease</keyword>
<proteinExistence type="inferred from homology"/>
<dbReference type="Pfam" id="PF17900">
    <property type="entry name" value="Peptidase_M1_N"/>
    <property type="match status" value="2"/>
</dbReference>
<evidence type="ECO:0000256" key="5">
    <source>
        <dbReference type="ARBA" id="ARBA00022801"/>
    </source>
</evidence>
<reference evidence="11 12" key="1">
    <citation type="submission" date="2021-04" db="EMBL/GenBank/DDBJ databases">
        <authorList>
            <person name="Bliznina A."/>
        </authorList>
    </citation>
    <scope>NUCLEOTIDE SEQUENCE [LARGE SCALE GENOMIC DNA]</scope>
</reference>
<dbReference type="InterPro" id="IPR014782">
    <property type="entry name" value="Peptidase_M1_dom"/>
</dbReference>
<evidence type="ECO:0000256" key="1">
    <source>
        <dbReference type="ARBA" id="ARBA00001947"/>
    </source>
</evidence>
<dbReference type="EMBL" id="OU015568">
    <property type="protein sequence ID" value="CAG5089697.1"/>
    <property type="molecule type" value="Genomic_DNA"/>
</dbReference>
<evidence type="ECO:0000259" key="9">
    <source>
        <dbReference type="Pfam" id="PF01433"/>
    </source>
</evidence>
<feature type="coiled-coil region" evidence="8">
    <location>
        <begin position="26"/>
        <end position="60"/>
    </location>
</feature>
<dbReference type="CDD" id="cd09601">
    <property type="entry name" value="M1_APN-Q_like"/>
    <property type="match status" value="2"/>
</dbReference>
<feature type="domain" description="Aminopeptidase N-like N-terminal" evidence="10">
    <location>
        <begin position="177"/>
        <end position="305"/>
    </location>
</feature>
<feature type="domain" description="Aminopeptidase N-like N-terminal" evidence="10">
    <location>
        <begin position="1095"/>
        <end position="1294"/>
    </location>
</feature>
<comment type="similarity">
    <text evidence="2">Belongs to the peptidase M1 family.</text>
</comment>
<dbReference type="Gene3D" id="2.60.40.1730">
    <property type="entry name" value="tricorn interacting facor f3 domain"/>
    <property type="match status" value="2"/>
</dbReference>
<feature type="domain" description="Peptidase M1 membrane alanine aminopeptidase" evidence="9">
    <location>
        <begin position="1331"/>
        <end position="1551"/>
    </location>
</feature>
<dbReference type="InterPro" id="IPR045357">
    <property type="entry name" value="Aminopeptidase_N-like_N"/>
</dbReference>
<dbReference type="InterPro" id="IPR050344">
    <property type="entry name" value="Peptidase_M1_aminopeptidases"/>
</dbReference>
<dbReference type="InterPro" id="IPR027268">
    <property type="entry name" value="Peptidase_M4/M1_CTD_sf"/>
</dbReference>
<dbReference type="Gene3D" id="2.60.40.1910">
    <property type="match status" value="1"/>
</dbReference>
<dbReference type="InterPro" id="IPR034016">
    <property type="entry name" value="M1_APN-typ"/>
</dbReference>
<keyword evidence="5" id="KW-0378">Hydrolase</keyword>
<evidence type="ECO:0000313" key="11">
    <source>
        <dbReference type="EMBL" id="CAG5089697.1"/>
    </source>
</evidence>
<dbReference type="Proteomes" id="UP001158576">
    <property type="component" value="Chromosome PAR"/>
</dbReference>
<evidence type="ECO:0000256" key="7">
    <source>
        <dbReference type="ARBA" id="ARBA00023049"/>
    </source>
</evidence>
<comment type="cofactor">
    <cofactor evidence="1">
        <name>Zn(2+)</name>
        <dbReference type="ChEBI" id="CHEBI:29105"/>
    </cofactor>
</comment>
<dbReference type="Gene3D" id="1.25.50.20">
    <property type="match status" value="1"/>
</dbReference>
<evidence type="ECO:0000256" key="3">
    <source>
        <dbReference type="ARBA" id="ARBA00022670"/>
    </source>
</evidence>
<dbReference type="SUPFAM" id="SSF63737">
    <property type="entry name" value="Leukotriene A4 hydrolase N-terminal domain"/>
    <property type="match status" value="2"/>
</dbReference>
<name>A0ABN7S535_OIKDI</name>
<dbReference type="InterPro" id="IPR001930">
    <property type="entry name" value="Peptidase_M1"/>
</dbReference>
<dbReference type="PANTHER" id="PTHR11533">
    <property type="entry name" value="PROTEASE M1 ZINC METALLOPROTEASE"/>
    <property type="match status" value="1"/>
</dbReference>
<keyword evidence="3" id="KW-0645">Protease</keyword>
<keyword evidence="6" id="KW-0862">Zinc</keyword>
<keyword evidence="8" id="KW-0175">Coiled coil</keyword>
<accession>A0ABN7S535</accession>
<dbReference type="InterPro" id="IPR042097">
    <property type="entry name" value="Aminopeptidase_N-like_N_sf"/>
</dbReference>
<keyword evidence="4" id="KW-0479">Metal-binding</keyword>
<dbReference type="PRINTS" id="PR00756">
    <property type="entry name" value="ALADIPTASE"/>
</dbReference>
<organism evidence="11 12">
    <name type="scientific">Oikopleura dioica</name>
    <name type="common">Tunicate</name>
    <dbReference type="NCBI Taxonomy" id="34765"/>
    <lineage>
        <taxon>Eukaryota</taxon>
        <taxon>Metazoa</taxon>
        <taxon>Chordata</taxon>
        <taxon>Tunicata</taxon>
        <taxon>Appendicularia</taxon>
        <taxon>Copelata</taxon>
        <taxon>Oikopleuridae</taxon>
        <taxon>Oikopleura</taxon>
    </lineage>
</organism>
<gene>
    <name evidence="11" type="ORF">OKIOD_LOCUS3870</name>
</gene>